<feature type="region of interest" description="Disordered" evidence="1">
    <location>
        <begin position="1"/>
        <end position="27"/>
    </location>
</feature>
<organism evidence="2 3">
    <name type="scientific">Pisum sativum</name>
    <name type="common">Garden pea</name>
    <name type="synonym">Lathyrus oleraceus</name>
    <dbReference type="NCBI Taxonomy" id="3888"/>
    <lineage>
        <taxon>Eukaryota</taxon>
        <taxon>Viridiplantae</taxon>
        <taxon>Streptophyta</taxon>
        <taxon>Embryophyta</taxon>
        <taxon>Tracheophyta</taxon>
        <taxon>Spermatophyta</taxon>
        <taxon>Magnoliopsida</taxon>
        <taxon>eudicotyledons</taxon>
        <taxon>Gunneridae</taxon>
        <taxon>Pentapetalae</taxon>
        <taxon>rosids</taxon>
        <taxon>fabids</taxon>
        <taxon>Fabales</taxon>
        <taxon>Fabaceae</taxon>
        <taxon>Papilionoideae</taxon>
        <taxon>50 kb inversion clade</taxon>
        <taxon>NPAAA clade</taxon>
        <taxon>Hologalegina</taxon>
        <taxon>IRL clade</taxon>
        <taxon>Fabeae</taxon>
        <taxon>Lathyrus</taxon>
    </lineage>
</organism>
<dbReference type="EMBL" id="JAMSHJ010000001">
    <property type="protein sequence ID" value="KAI5445251.1"/>
    <property type="molecule type" value="Genomic_DNA"/>
</dbReference>
<dbReference type="Gramene" id="Psat01G0348000-T1">
    <property type="protein sequence ID" value="KAI5445251.1"/>
    <property type="gene ID" value="KIW84_013480"/>
</dbReference>
<evidence type="ECO:0000256" key="1">
    <source>
        <dbReference type="SAM" id="MobiDB-lite"/>
    </source>
</evidence>
<accession>A0A9D5BKL6</accession>
<evidence type="ECO:0000313" key="2">
    <source>
        <dbReference type="EMBL" id="KAI5445251.1"/>
    </source>
</evidence>
<dbReference type="AlphaFoldDB" id="A0A9D5BKL6"/>
<proteinExistence type="predicted"/>
<gene>
    <name evidence="2" type="ORF">KIW84_013480</name>
</gene>
<comment type="caution">
    <text evidence="2">The sequence shown here is derived from an EMBL/GenBank/DDBJ whole genome shotgun (WGS) entry which is preliminary data.</text>
</comment>
<name>A0A9D5BKL6_PEA</name>
<protein>
    <submittedName>
        <fullName evidence="2">Uncharacterized protein</fullName>
    </submittedName>
</protein>
<dbReference type="Proteomes" id="UP001058974">
    <property type="component" value="Chromosome 1"/>
</dbReference>
<reference evidence="2 3" key="1">
    <citation type="journal article" date="2022" name="Nat. Genet.">
        <title>Improved pea reference genome and pan-genome highlight genomic features and evolutionary characteristics.</title>
        <authorList>
            <person name="Yang T."/>
            <person name="Liu R."/>
            <person name="Luo Y."/>
            <person name="Hu S."/>
            <person name="Wang D."/>
            <person name="Wang C."/>
            <person name="Pandey M.K."/>
            <person name="Ge S."/>
            <person name="Xu Q."/>
            <person name="Li N."/>
            <person name="Li G."/>
            <person name="Huang Y."/>
            <person name="Saxena R.K."/>
            <person name="Ji Y."/>
            <person name="Li M."/>
            <person name="Yan X."/>
            <person name="He Y."/>
            <person name="Liu Y."/>
            <person name="Wang X."/>
            <person name="Xiang C."/>
            <person name="Varshney R.K."/>
            <person name="Ding H."/>
            <person name="Gao S."/>
            <person name="Zong X."/>
        </authorList>
    </citation>
    <scope>NUCLEOTIDE SEQUENCE [LARGE SCALE GENOMIC DNA]</scope>
    <source>
        <strain evidence="2 3">cv. Zhongwan 6</strain>
    </source>
</reference>
<evidence type="ECO:0000313" key="3">
    <source>
        <dbReference type="Proteomes" id="UP001058974"/>
    </source>
</evidence>
<keyword evidence="3" id="KW-1185">Reference proteome</keyword>
<sequence length="227" mass="25601">MAPPRRYTGKVKMDAGSSNLDHDSDTEITPRTVKSKRLLFNFSTRPLTPPKYSNLDSFPSSSFKFHSLLTFQGIRNFIEDSGYVYPNLVKEFYANLEITRDFSVTSLVKNTEILLTLEELGVCLGIPSTANKNMGIFKDVDGIYKHIEKSPSSSNVAPTLALDLILILKGGCTNEFLYNKICSIEENLTTHINIRFDNLRQELLTAISNSNQTHYKSDEDMEEDDNA</sequence>